<dbReference type="Pfam" id="PF03415">
    <property type="entry name" value="Peptidase_C11"/>
    <property type="match status" value="1"/>
</dbReference>
<evidence type="ECO:0000259" key="1">
    <source>
        <dbReference type="Pfam" id="PF12770"/>
    </source>
</evidence>
<name>D5MH90_METO1</name>
<dbReference type="Gene3D" id="3.40.50.1820">
    <property type="entry name" value="alpha/beta hydrolase"/>
    <property type="match status" value="1"/>
</dbReference>
<dbReference type="Proteomes" id="UP000006898">
    <property type="component" value="Chromosome"/>
</dbReference>
<evidence type="ECO:0000313" key="3">
    <source>
        <dbReference type="EMBL" id="CBE69122.1"/>
    </source>
</evidence>
<dbReference type="STRING" id="671143.DAMO_2072"/>
<reference evidence="3 4" key="1">
    <citation type="journal article" date="2010" name="Nature">
        <title>Nitrite-driven anaerobic methane oxidation by oxygenic bacteria.</title>
        <authorList>
            <person name="Ettwig K.F."/>
            <person name="Butler M.K."/>
            <person name="Le Paslier D."/>
            <person name="Pelletier E."/>
            <person name="Mangenot S."/>
            <person name="Kuypers M.M.M."/>
            <person name="Schreiber F."/>
            <person name="Dutilh B.E."/>
            <person name="Zedelius J."/>
            <person name="de Beer D."/>
            <person name="Gloerich J."/>
            <person name="Wessels H.J.C.T."/>
            <person name="van Allen T."/>
            <person name="Luesken F."/>
            <person name="Wu M."/>
            <person name="van de Pas-Schoonen K.T."/>
            <person name="Op den Camp H.J.M."/>
            <person name="Janssen-Megens E.M."/>
            <person name="Francoijs K-J."/>
            <person name="Stunnenberg H."/>
            <person name="Weissenbach J."/>
            <person name="Jetten M.S.M."/>
            <person name="Strous M."/>
        </authorList>
    </citation>
    <scope>NUCLEOTIDE SEQUENCE [LARGE SCALE GENOMIC DNA]</scope>
</reference>
<dbReference type="PANTHER" id="PTHR37835">
    <property type="entry name" value="ALPHA-CLOSTRIPAIN"/>
    <property type="match status" value="1"/>
</dbReference>
<dbReference type="InterPro" id="IPR005077">
    <property type="entry name" value="Peptidase_C11"/>
</dbReference>
<dbReference type="InterPro" id="IPR024983">
    <property type="entry name" value="CHAT_dom"/>
</dbReference>
<accession>D5MH90</accession>
<dbReference type="InterPro" id="IPR055803">
    <property type="entry name" value="DUF7379"/>
</dbReference>
<dbReference type="eggNOG" id="COG1075">
    <property type="taxonomic scope" value="Bacteria"/>
</dbReference>
<evidence type="ECO:0000259" key="2">
    <source>
        <dbReference type="Pfam" id="PF24096"/>
    </source>
</evidence>
<sequence>MTRHKHPATRPWTFLLYMCGDNHLEADIKKDFEEIRRVGSVDRCYVVAQVDTAAGARRYVLPPKSSKGASSPLSSVDCGRVNTGDPKTAIDFFLWGIEHAPSDHVAIILSGLGISPEYVREHLAVDAGRSGAEEIDARVLQKLFTICHDRTAQDALEAHELRAILEQIADKRHAPVDLVGLDMGAAAFVEIAYQMERLAHVLVASQRLLPDDGWPYQRILSKWQTRAAKPNADAHALGRIIVDTVADAYPGKDVSMAAVNLDALDDAGRVLDTMALALMQHLGDWHVFNAVSRAGRKTDWITTDGLDKSPTSQQSAKQPEAWTHLPAVDLFALLKNLQRELVIEGKETKSTFGQRARIVQLGDLVGKALDVFTASTRSGNALLLHTRPKDRGLSILLPPTRDPMGSNKSGEHSFQLADSNYLDLRFAKRVHWAALLGAFQLISEKPHVLWRLVSSMLSDANGSARDELLRRLISPDSVIEGLKGQFQSLDDKTALTLSLDSVITQDAEGGRQHYRLRLESAVAGAIVAEHKSRVFQPAIDATLGALQQLLQSSEETETARQKLESFGRSLGEDILQDLADRLLDERSEATRRQPDRTPHLRLQIPAEFMRYPWELISDRQGMLSDRYALGRQVFMEAGHARRVMQRKPGPIEVLVIGDPQFSPEFARQCEKTHGWRPRQLPGAQREARMVINEFDRLGDELLGMVPIRVTPLVGVRVTVNDVRQHLRSGRFDIIHYAGHAYFDKKDAESSAWLLSDAMLRAREIRNTLAWTDSPPWLVFANACEAGMDAGASAMRYHSDVFGLATAFINQAVAAYIAPLWPVDDQAAAQLAVDFYRALLLDRASLGEALRFAKSMAKDDLLAANNAGVAMPARSALSWASVVLYGDPTPRLLESLWTPHAERAAREMAPEPTPVPSRPGRSRIRMKRLAQATAKEIDGLIAGPGIRQLSVDVARGIESLPEKTPGFELVEINGIRVWQIIDPNTGQRLPLPGSELGTAAMKDSVRGALGLERGFKDYLRVIGRWVVGTITGDETKPLIFRLVEQFDRETVAVEQLLHITSGPQYDPLPRSGQWGWLDGAPAPGQTDRVLLIIHGTFSKTESPINGLGEQFLDWARQQYRGVIGYNHWTLSKSPEDNAKELWERLDPRLRTGHRLDIITHSRGGLVARALIELGNHDDAVRRLVFVGTPNSGTDLANPDNWGRAADVLINLAHADPTGFYGRLSGLFVQLLVRGAVKAIPGLHAQNPTAQGTSDFLRRLQSPAPLPKNVSYAAIAANYEPERDEFNLKRLLSEAGDATIDAFFGDPNDLVVDTAHVWSVDATPNLETVGPVIPAHRILIFNPDPKVPTPPGVLVHSMSGVHHTNLFTWPQTRDFLRRHLA</sequence>
<feature type="domain" description="CHAT" evidence="1">
    <location>
        <begin position="574"/>
        <end position="886"/>
    </location>
</feature>
<dbReference type="eggNOG" id="COG4995">
    <property type="taxonomic scope" value="Bacteria"/>
</dbReference>
<dbReference type="KEGG" id="mox:DAMO_2072"/>
<feature type="domain" description="DUF7379" evidence="2">
    <location>
        <begin position="1089"/>
        <end position="1249"/>
    </location>
</feature>
<dbReference type="Gene3D" id="3.40.50.11970">
    <property type="match status" value="1"/>
</dbReference>
<dbReference type="Pfam" id="PF12770">
    <property type="entry name" value="CHAT"/>
    <property type="match status" value="1"/>
</dbReference>
<dbReference type="InterPro" id="IPR029058">
    <property type="entry name" value="AB_hydrolase_fold"/>
</dbReference>
<dbReference type="SUPFAM" id="SSF53474">
    <property type="entry name" value="alpha/beta-Hydrolases"/>
    <property type="match status" value="1"/>
</dbReference>
<gene>
    <name evidence="3" type="ORF">DAMO_2072</name>
</gene>
<proteinExistence type="predicted"/>
<protein>
    <submittedName>
        <fullName evidence="3">Uncharacterized protein</fullName>
    </submittedName>
</protein>
<evidence type="ECO:0000313" key="4">
    <source>
        <dbReference type="Proteomes" id="UP000006898"/>
    </source>
</evidence>
<dbReference type="PANTHER" id="PTHR37835:SF1">
    <property type="entry name" value="ALPHA-CLOSTRIPAIN"/>
    <property type="match status" value="1"/>
</dbReference>
<organism evidence="3 4">
    <name type="scientific">Methylomirabilis oxygeniifera</name>
    <dbReference type="NCBI Taxonomy" id="671143"/>
    <lineage>
        <taxon>Bacteria</taxon>
        <taxon>Candidatus Methylomirabilota</taxon>
        <taxon>Candidatus Methylomirabilia</taxon>
        <taxon>Candidatus Methylomirabilales</taxon>
        <taxon>Candidatus Methylomirabilaceae</taxon>
        <taxon>Candidatus Methylomirabilis</taxon>
    </lineage>
</organism>
<dbReference type="EMBL" id="FP565575">
    <property type="protein sequence ID" value="CBE69122.1"/>
    <property type="molecule type" value="Genomic_DNA"/>
</dbReference>
<dbReference type="Pfam" id="PF24096">
    <property type="entry name" value="DUF7379"/>
    <property type="match status" value="1"/>
</dbReference>
<dbReference type="HOGENOM" id="CLU_255701_0_0_0"/>